<dbReference type="Gene3D" id="2.60.200.20">
    <property type="match status" value="1"/>
</dbReference>
<dbReference type="PANTHER" id="PTHR23308">
    <property type="entry name" value="NUCLEAR INHIBITOR OF PROTEIN PHOSPHATASE-1"/>
    <property type="match status" value="1"/>
</dbReference>
<dbReference type="Pfam" id="PF00498">
    <property type="entry name" value="FHA"/>
    <property type="match status" value="1"/>
</dbReference>
<dbReference type="Pfam" id="PF19909">
    <property type="entry name" value="DUF6382"/>
    <property type="match status" value="1"/>
</dbReference>
<evidence type="ECO:0000313" key="2">
    <source>
        <dbReference type="EMBL" id="SHJ17762.1"/>
    </source>
</evidence>
<dbReference type="PROSITE" id="PS50006">
    <property type="entry name" value="FHA_DOMAIN"/>
    <property type="match status" value="1"/>
</dbReference>
<proteinExistence type="predicted"/>
<dbReference type="Proteomes" id="UP000184185">
    <property type="component" value="Unassembled WGS sequence"/>
</dbReference>
<organism evidence="2 3">
    <name type="scientific">Pseudobutyrivibrio xylanivorans DSM 14809</name>
    <dbReference type="NCBI Taxonomy" id="1123012"/>
    <lineage>
        <taxon>Bacteria</taxon>
        <taxon>Bacillati</taxon>
        <taxon>Bacillota</taxon>
        <taxon>Clostridia</taxon>
        <taxon>Lachnospirales</taxon>
        <taxon>Lachnospiraceae</taxon>
        <taxon>Pseudobutyrivibrio</taxon>
    </lineage>
</organism>
<keyword evidence="3" id="KW-1185">Reference proteome</keyword>
<reference evidence="2 3" key="1">
    <citation type="submission" date="2016-11" db="EMBL/GenBank/DDBJ databases">
        <authorList>
            <person name="Jaros S."/>
            <person name="Januszkiewicz K."/>
            <person name="Wedrychowicz H."/>
        </authorList>
    </citation>
    <scope>NUCLEOTIDE SEQUENCE [LARGE SCALE GENOMIC DNA]</scope>
    <source>
        <strain evidence="2 3">DSM 14809</strain>
    </source>
</reference>
<dbReference type="SUPFAM" id="SSF49879">
    <property type="entry name" value="SMAD/FHA domain"/>
    <property type="match status" value="1"/>
</dbReference>
<dbReference type="InterPro" id="IPR050923">
    <property type="entry name" value="Cell_Proc_Reg/RNA_Proc"/>
</dbReference>
<accession>A0A1M6H6G4</accession>
<sequence>MPYWISEFMEINYKRQHNESFMVLEVAEASSGYEERMIEENEIPALLKYTKVNLNGVQQYNYCISRKENLEDFVEARDLTLEVFRRLILNIQLAYEEIERYLIDENHIFLSKETVFLEKSNDSFKVSLCYYPHDMGGVQQQFRELIEYFLKLVPNDNRKLAEYIYNAYDLCLKDDFTFDEILDSLQEEQDNETFVEKIDPYAMEGNQESLELHNDYIPQGDSLSEMYDLYDNEKTGKFGNFFDSVKSFLNMRIQFKDDVESSYEDFIVEPDYELEEKTILLTDVKPTGKLVYDGQKQEDDFLVNKDVFRIGTGKNNDAILKERTVSSNHAKIIRDGDDFFISDLNSTNQTYLNNEPLVYKIPRKLKIMDKISFANVNYIFQ</sequence>
<dbReference type="STRING" id="185007.SAMN02910350_01478"/>
<dbReference type="InterPro" id="IPR045962">
    <property type="entry name" value="DUF6382"/>
</dbReference>
<dbReference type="InterPro" id="IPR000253">
    <property type="entry name" value="FHA_dom"/>
</dbReference>
<dbReference type="SMART" id="SM00240">
    <property type="entry name" value="FHA"/>
    <property type="match status" value="1"/>
</dbReference>
<dbReference type="InterPro" id="IPR008984">
    <property type="entry name" value="SMAD_FHA_dom_sf"/>
</dbReference>
<dbReference type="EMBL" id="FQYQ01000012">
    <property type="protein sequence ID" value="SHJ17762.1"/>
    <property type="molecule type" value="Genomic_DNA"/>
</dbReference>
<dbReference type="CDD" id="cd00060">
    <property type="entry name" value="FHA"/>
    <property type="match status" value="1"/>
</dbReference>
<dbReference type="AlphaFoldDB" id="A0A1M6H6G4"/>
<name>A0A1M6H6G4_PSEXY</name>
<protein>
    <submittedName>
        <fullName evidence="2">FHA domain-containing protein</fullName>
    </submittedName>
</protein>
<evidence type="ECO:0000313" key="3">
    <source>
        <dbReference type="Proteomes" id="UP000184185"/>
    </source>
</evidence>
<gene>
    <name evidence="2" type="ORF">SAMN02745725_01920</name>
</gene>
<feature type="domain" description="FHA" evidence="1">
    <location>
        <begin position="308"/>
        <end position="357"/>
    </location>
</feature>
<evidence type="ECO:0000259" key="1">
    <source>
        <dbReference type="PROSITE" id="PS50006"/>
    </source>
</evidence>